<feature type="binding site" evidence="11">
    <location>
        <position position="77"/>
    </location>
    <ligand>
        <name>Zn(2+)</name>
        <dbReference type="ChEBI" id="CHEBI:29105"/>
        <note>catalytic</note>
    </ligand>
</feature>
<dbReference type="EMBL" id="JANAFB010000004">
    <property type="protein sequence ID" value="MCP3425003.1"/>
    <property type="molecule type" value="Genomic_DNA"/>
</dbReference>
<keyword evidence="6 11" id="KW-0378">Hydrolase</keyword>
<feature type="binding site" evidence="11">
    <location>
        <position position="82"/>
    </location>
    <ligand>
        <name>GTP</name>
        <dbReference type="ChEBI" id="CHEBI:37565"/>
    </ligand>
</feature>
<dbReference type="InterPro" id="IPR036144">
    <property type="entry name" value="RibA-like_sf"/>
</dbReference>
<comment type="pathway">
    <text evidence="1 11">Cofactor biosynthesis; riboflavin biosynthesis; 5-amino-6-(D-ribitylamino)uracil from GTP: step 1/4.</text>
</comment>
<accession>A0A9X2KHA6</accession>
<dbReference type="SUPFAM" id="SSF142695">
    <property type="entry name" value="RibA-like"/>
    <property type="match status" value="1"/>
</dbReference>
<dbReference type="GO" id="GO:0003935">
    <property type="term" value="F:GTP cyclohydrolase II activity"/>
    <property type="evidence" value="ECO:0007669"/>
    <property type="project" value="UniProtKB-UniRule"/>
</dbReference>
<protein>
    <recommendedName>
        <fullName evidence="11">GTP cyclohydrolase-2</fullName>
        <ecNumber evidence="11">3.5.4.25</ecNumber>
    </recommendedName>
    <alternativeName>
        <fullName evidence="11">GTP cyclohydrolase II</fullName>
    </alternativeName>
</protein>
<evidence type="ECO:0000256" key="8">
    <source>
        <dbReference type="ARBA" id="ARBA00023134"/>
    </source>
</evidence>
<evidence type="ECO:0000259" key="12">
    <source>
        <dbReference type="Pfam" id="PF00925"/>
    </source>
</evidence>
<comment type="similarity">
    <text evidence="11">Belongs to the GTP cyclohydrolase II family.</text>
</comment>
<dbReference type="GO" id="GO:0008703">
    <property type="term" value="F:5-amino-6-(5-phosphoribosylamino)uracil reductase activity"/>
    <property type="evidence" value="ECO:0007669"/>
    <property type="project" value="InterPro"/>
</dbReference>
<organism evidence="14 15">
    <name type="scientific">Rothia santali</name>
    <dbReference type="NCBI Taxonomy" id="2949643"/>
    <lineage>
        <taxon>Bacteria</taxon>
        <taxon>Bacillati</taxon>
        <taxon>Actinomycetota</taxon>
        <taxon>Actinomycetes</taxon>
        <taxon>Micrococcales</taxon>
        <taxon>Micrococcaceae</taxon>
        <taxon>Rothia</taxon>
    </lineage>
</organism>
<dbReference type="GO" id="GO:0005829">
    <property type="term" value="C:cytosol"/>
    <property type="evidence" value="ECO:0007669"/>
    <property type="project" value="TreeGrafter"/>
</dbReference>
<feature type="domain" description="Bacterial bifunctional deaminase-reductase C-terminal" evidence="13">
    <location>
        <begin position="250"/>
        <end position="419"/>
    </location>
</feature>
<dbReference type="Pfam" id="PF01872">
    <property type="entry name" value="RibD_C"/>
    <property type="match status" value="1"/>
</dbReference>
<keyword evidence="4 11" id="KW-0479">Metal-binding</keyword>
<evidence type="ECO:0000259" key="13">
    <source>
        <dbReference type="Pfam" id="PF01872"/>
    </source>
</evidence>
<dbReference type="CDD" id="cd00641">
    <property type="entry name" value="GTP_cyclohydro2"/>
    <property type="match status" value="1"/>
</dbReference>
<feature type="binding site" evidence="11">
    <location>
        <position position="79"/>
    </location>
    <ligand>
        <name>Zn(2+)</name>
        <dbReference type="ChEBI" id="CHEBI:29105"/>
        <note>catalytic</note>
    </ligand>
</feature>
<evidence type="ECO:0000256" key="10">
    <source>
        <dbReference type="ARBA" id="ARBA00049295"/>
    </source>
</evidence>
<evidence type="ECO:0000256" key="2">
    <source>
        <dbReference type="ARBA" id="ARBA00005520"/>
    </source>
</evidence>
<keyword evidence="5 11" id="KW-0547">Nucleotide-binding</keyword>
<dbReference type="GO" id="GO:0005525">
    <property type="term" value="F:GTP binding"/>
    <property type="evidence" value="ECO:0007669"/>
    <property type="project" value="UniProtKB-KW"/>
</dbReference>
<keyword evidence="15" id="KW-1185">Reference proteome</keyword>
<evidence type="ECO:0000256" key="1">
    <source>
        <dbReference type="ARBA" id="ARBA00004853"/>
    </source>
</evidence>
<feature type="binding site" evidence="11">
    <location>
        <position position="162"/>
    </location>
    <ligand>
        <name>GTP</name>
        <dbReference type="ChEBI" id="CHEBI:37565"/>
    </ligand>
</feature>
<dbReference type="EC" id="3.5.4.25" evidence="11"/>
<evidence type="ECO:0000256" key="5">
    <source>
        <dbReference type="ARBA" id="ARBA00022741"/>
    </source>
</evidence>
<feature type="binding site" evidence="11">
    <location>
        <position position="167"/>
    </location>
    <ligand>
        <name>GTP</name>
        <dbReference type="ChEBI" id="CHEBI:37565"/>
    </ligand>
</feature>
<feature type="active site" description="Nucleophile" evidence="11">
    <location>
        <position position="141"/>
    </location>
</feature>
<dbReference type="RefSeq" id="WP_254164984.1">
    <property type="nucleotide sequence ID" value="NZ_JANAFB010000004.1"/>
</dbReference>
<comment type="similarity">
    <text evidence="2">In the N-terminal section; belongs to the DHBP synthase family.</text>
</comment>
<keyword evidence="8 11" id="KW-0342">GTP-binding</keyword>
<comment type="cofactor">
    <cofactor evidence="11">
        <name>Zn(2+)</name>
        <dbReference type="ChEBI" id="CHEBI:29105"/>
    </cofactor>
    <text evidence="11">Binds 1 zinc ion per subunit.</text>
</comment>
<evidence type="ECO:0000313" key="15">
    <source>
        <dbReference type="Proteomes" id="UP001139502"/>
    </source>
</evidence>
<keyword evidence="3 11" id="KW-0686">Riboflavin biosynthesis</keyword>
<dbReference type="InterPro" id="IPR032677">
    <property type="entry name" value="GTP_cyclohydro_II"/>
</dbReference>
<proteinExistence type="inferred from homology"/>
<evidence type="ECO:0000256" key="3">
    <source>
        <dbReference type="ARBA" id="ARBA00022619"/>
    </source>
</evidence>
<dbReference type="PANTHER" id="PTHR21327:SF18">
    <property type="entry name" value="3,4-DIHYDROXY-2-BUTANONE 4-PHOSPHATE SYNTHASE"/>
    <property type="match status" value="1"/>
</dbReference>
<evidence type="ECO:0000256" key="4">
    <source>
        <dbReference type="ARBA" id="ARBA00022723"/>
    </source>
</evidence>
<dbReference type="AlphaFoldDB" id="A0A9X2KHA6"/>
<dbReference type="Pfam" id="PF00925">
    <property type="entry name" value="GTP_cyclohydro2"/>
    <property type="match status" value="1"/>
</dbReference>
<keyword evidence="7 11" id="KW-0862">Zinc</keyword>
<dbReference type="GO" id="GO:0009231">
    <property type="term" value="P:riboflavin biosynthetic process"/>
    <property type="evidence" value="ECO:0007669"/>
    <property type="project" value="UniProtKB-UniRule"/>
</dbReference>
<evidence type="ECO:0000256" key="6">
    <source>
        <dbReference type="ARBA" id="ARBA00022801"/>
    </source>
</evidence>
<dbReference type="FunFam" id="3.40.50.10990:FF:000001">
    <property type="entry name" value="Riboflavin biosynthesis protein RibBA"/>
    <property type="match status" value="1"/>
</dbReference>
<dbReference type="SUPFAM" id="SSF53597">
    <property type="entry name" value="Dihydrofolate reductase-like"/>
    <property type="match status" value="1"/>
</dbReference>
<dbReference type="Gene3D" id="3.40.430.10">
    <property type="entry name" value="Dihydrofolate Reductase, subunit A"/>
    <property type="match status" value="1"/>
</dbReference>
<dbReference type="Gene3D" id="3.40.50.10990">
    <property type="entry name" value="GTP cyclohydrolase II"/>
    <property type="match status" value="1"/>
</dbReference>
<dbReference type="GO" id="GO:0008270">
    <property type="term" value="F:zinc ion binding"/>
    <property type="evidence" value="ECO:0007669"/>
    <property type="project" value="UniProtKB-UniRule"/>
</dbReference>
<feature type="binding site" evidence="11">
    <location>
        <position position="127"/>
    </location>
    <ligand>
        <name>GTP</name>
        <dbReference type="ChEBI" id="CHEBI:37565"/>
    </ligand>
</feature>
<comment type="caution">
    <text evidence="14">The sequence shown here is derived from an EMBL/GenBank/DDBJ whole genome shotgun (WGS) entry which is preliminary data.</text>
</comment>
<dbReference type="InterPro" id="IPR002734">
    <property type="entry name" value="RibDG_C"/>
</dbReference>
<dbReference type="InterPro" id="IPR024072">
    <property type="entry name" value="DHFR-like_dom_sf"/>
</dbReference>
<evidence type="ECO:0000256" key="9">
    <source>
        <dbReference type="ARBA" id="ARBA00043932"/>
    </source>
</evidence>
<gene>
    <name evidence="11 14" type="primary">ribA</name>
    <name evidence="14" type="ORF">NBM05_02885</name>
</gene>
<comment type="caution">
    <text evidence="11">Lacks conserved residue(s) required for the propagation of feature annotation.</text>
</comment>
<evidence type="ECO:0000313" key="14">
    <source>
        <dbReference type="EMBL" id="MCP3425003.1"/>
    </source>
</evidence>
<evidence type="ECO:0000256" key="7">
    <source>
        <dbReference type="ARBA" id="ARBA00022833"/>
    </source>
</evidence>
<feature type="binding site" evidence="11">
    <location>
        <begin position="61"/>
        <end position="65"/>
    </location>
    <ligand>
        <name>GTP</name>
        <dbReference type="ChEBI" id="CHEBI:37565"/>
    </ligand>
</feature>
<comment type="function">
    <text evidence="9 11">Catalyzes the conversion of GTP to 2,5-diamino-6-ribosylamino-4(3H)-pyrimidinone 5'-phosphate (DARP), formate and pyrophosphate.</text>
</comment>
<feature type="domain" description="GTP cyclohydrolase II" evidence="12">
    <location>
        <begin position="16"/>
        <end position="182"/>
    </location>
</feature>
<dbReference type="NCBIfam" id="NF001591">
    <property type="entry name" value="PRK00393.1"/>
    <property type="match status" value="1"/>
</dbReference>
<feature type="binding site" evidence="11">
    <location>
        <begin position="105"/>
        <end position="107"/>
    </location>
    <ligand>
        <name>GTP</name>
        <dbReference type="ChEBI" id="CHEBI:37565"/>
    </ligand>
</feature>
<evidence type="ECO:0000256" key="11">
    <source>
        <dbReference type="HAMAP-Rule" id="MF_00179"/>
    </source>
</evidence>
<dbReference type="NCBIfam" id="TIGR00505">
    <property type="entry name" value="ribA"/>
    <property type="match status" value="1"/>
</dbReference>
<dbReference type="InterPro" id="IPR000926">
    <property type="entry name" value="RibA"/>
</dbReference>
<reference evidence="14" key="1">
    <citation type="submission" date="2022-06" db="EMBL/GenBank/DDBJ databases">
        <title>Rothia sp. isolated from sandalwood seedling.</title>
        <authorList>
            <person name="Tuikhar N."/>
            <person name="Kirdat K."/>
            <person name="Thorat V."/>
            <person name="Swetha P."/>
            <person name="Padma S."/>
            <person name="Sundararaj R."/>
            <person name="Yadav A."/>
        </authorList>
    </citation>
    <scope>NUCLEOTIDE SEQUENCE</scope>
    <source>
        <strain evidence="14">AR01</strain>
    </source>
</reference>
<comment type="catalytic activity">
    <reaction evidence="10 11">
        <text>GTP + 4 H2O = 2,5-diamino-6-hydroxy-4-(5-phosphoribosylamino)-pyrimidine + formate + 2 phosphate + 3 H(+)</text>
        <dbReference type="Rhea" id="RHEA:23704"/>
        <dbReference type="ChEBI" id="CHEBI:15377"/>
        <dbReference type="ChEBI" id="CHEBI:15378"/>
        <dbReference type="ChEBI" id="CHEBI:15740"/>
        <dbReference type="ChEBI" id="CHEBI:37565"/>
        <dbReference type="ChEBI" id="CHEBI:43474"/>
        <dbReference type="ChEBI" id="CHEBI:58614"/>
        <dbReference type="EC" id="3.5.4.25"/>
    </reaction>
</comment>
<dbReference type="PANTHER" id="PTHR21327">
    <property type="entry name" value="GTP CYCLOHYDROLASE II-RELATED"/>
    <property type="match status" value="1"/>
</dbReference>
<dbReference type="HAMAP" id="MF_00179">
    <property type="entry name" value="RibA"/>
    <property type="match status" value="1"/>
</dbReference>
<feature type="binding site" evidence="11">
    <location>
        <position position="66"/>
    </location>
    <ligand>
        <name>Zn(2+)</name>
        <dbReference type="ChEBI" id="CHEBI:29105"/>
        <note>catalytic</note>
    </ligand>
</feature>
<name>A0A9X2KHA6_9MICC</name>
<sequence length="455" mass="48214">MPLNADSAHPAADVERVTATVLPTVHGIFDMIGYQNDAGTEHVALVYGDPAAVGGPGPLVRIHSECLTGDAFGSLRCDCGEQLAAALSVISAAGAGVVVYARGHEGRGIGLLNKLRAYELQDGGLDTVDANIHLGLPAEARDYAQSAAILRDLGVSRIRLLSSNPAKQEELTRLGIEVTERVRLPVADRAENARYLDVKRSRMGHDHLPAGDVWSELTSGRVPEAPLTASDRELVDRYGPLVARGSRFAVAQLGQSLDGFIASRTGDAEFVTGEEDRTHLHRLRALVDAVLVGWRTVESDDPQLTVRAVSGQNPTRVILDPGARTPRASGVLTDDSSPTLWLIDAGIPTPEVAPHVTVLPVPGLRDLEPAGLLDLLAERGLGRVLVEGGGRTVSRFVHAGAVDRLYLTTAALLIGDGVPGLRFAGEDVLADARRFPARQFMLGEDVCTVLDLSGA</sequence>
<dbReference type="Proteomes" id="UP001139502">
    <property type="component" value="Unassembled WGS sequence"/>
</dbReference>